<protein>
    <recommendedName>
        <fullName evidence="5">Lipopolysaccharide assembly protein A domain-containing protein</fullName>
    </recommendedName>
</protein>
<sequence>MFTIIGLIALLGAVAVGVAGIQANNGDDNTISNGFTVFNHTYTGSTGLLFAYGILVGAIGTCGLIMLLAGAWTTSRRGVVARRELRQSRREMAAARKELTKPAPAATPPPKHAAPAVTAKKPEAQKPTWSFNRFLHRPGAGPKAETVSK</sequence>
<evidence type="ECO:0000313" key="4">
    <source>
        <dbReference type="Proteomes" id="UP000602198"/>
    </source>
</evidence>
<keyword evidence="2" id="KW-1133">Transmembrane helix</keyword>
<feature type="transmembrane region" description="Helical" evidence="2">
    <location>
        <begin position="47"/>
        <end position="73"/>
    </location>
</feature>
<gene>
    <name evidence="3" type="ORF">JK358_07100</name>
</gene>
<dbReference type="Proteomes" id="UP000602198">
    <property type="component" value="Unassembled WGS sequence"/>
</dbReference>
<feature type="compositionally biased region" description="Basic and acidic residues" evidence="1">
    <location>
        <begin position="90"/>
        <end position="100"/>
    </location>
</feature>
<dbReference type="EMBL" id="JAERRJ010000002">
    <property type="protein sequence ID" value="MBL1074160.1"/>
    <property type="molecule type" value="Genomic_DNA"/>
</dbReference>
<feature type="region of interest" description="Disordered" evidence="1">
    <location>
        <begin position="90"/>
        <end position="149"/>
    </location>
</feature>
<evidence type="ECO:0000256" key="2">
    <source>
        <dbReference type="SAM" id="Phobius"/>
    </source>
</evidence>
<organism evidence="3 4">
    <name type="scientific">Nocardia acididurans</name>
    <dbReference type="NCBI Taxonomy" id="2802282"/>
    <lineage>
        <taxon>Bacteria</taxon>
        <taxon>Bacillati</taxon>
        <taxon>Actinomycetota</taxon>
        <taxon>Actinomycetes</taxon>
        <taxon>Mycobacteriales</taxon>
        <taxon>Nocardiaceae</taxon>
        <taxon>Nocardia</taxon>
    </lineage>
</organism>
<evidence type="ECO:0000256" key="1">
    <source>
        <dbReference type="SAM" id="MobiDB-lite"/>
    </source>
</evidence>
<reference evidence="3 4" key="1">
    <citation type="submission" date="2021-01" db="EMBL/GenBank/DDBJ databases">
        <title>WGS of actinomycetes isolated from Thailand.</title>
        <authorList>
            <person name="Thawai C."/>
        </authorList>
    </citation>
    <scope>NUCLEOTIDE SEQUENCE [LARGE SCALE GENOMIC DNA]</scope>
    <source>
        <strain evidence="3 4">LPG 2</strain>
    </source>
</reference>
<comment type="caution">
    <text evidence="3">The sequence shown here is derived from an EMBL/GenBank/DDBJ whole genome shotgun (WGS) entry which is preliminary data.</text>
</comment>
<evidence type="ECO:0000313" key="3">
    <source>
        <dbReference type="EMBL" id="MBL1074160.1"/>
    </source>
</evidence>
<name>A0ABS1M261_9NOCA</name>
<accession>A0ABS1M261</accession>
<keyword evidence="4" id="KW-1185">Reference proteome</keyword>
<dbReference type="RefSeq" id="WP_201944982.1">
    <property type="nucleotide sequence ID" value="NZ_JAERRJ010000002.1"/>
</dbReference>
<evidence type="ECO:0008006" key="5">
    <source>
        <dbReference type="Google" id="ProtNLM"/>
    </source>
</evidence>
<keyword evidence="2" id="KW-0812">Transmembrane</keyword>
<proteinExistence type="predicted"/>
<keyword evidence="2" id="KW-0472">Membrane</keyword>